<evidence type="ECO:0000256" key="1">
    <source>
        <dbReference type="ARBA" id="ARBA00022801"/>
    </source>
</evidence>
<proteinExistence type="predicted"/>
<reference evidence="6" key="1">
    <citation type="submission" date="2012-02" db="EMBL/GenBank/DDBJ databases">
        <title>The complete genome of Halobacteroides halobius DSM 5150.</title>
        <authorList>
            <person name="Lucas S."/>
            <person name="Copeland A."/>
            <person name="Lapidus A."/>
            <person name="Glavina del Rio T."/>
            <person name="Dalin E."/>
            <person name="Tice H."/>
            <person name="Bruce D."/>
            <person name="Goodwin L."/>
            <person name="Pitluck S."/>
            <person name="Peters L."/>
            <person name="Mikhailova N."/>
            <person name="Gu W."/>
            <person name="Kyrpides N."/>
            <person name="Mavromatis K."/>
            <person name="Ivanova N."/>
            <person name="Brettin T."/>
            <person name="Detter J.C."/>
            <person name="Han C."/>
            <person name="Larimer F."/>
            <person name="Land M."/>
            <person name="Hauser L."/>
            <person name="Markowitz V."/>
            <person name="Cheng J.-F."/>
            <person name="Hugenholtz P."/>
            <person name="Woyke T."/>
            <person name="Wu D."/>
            <person name="Tindall B."/>
            <person name="Pomrenke H."/>
            <person name="Brambilla E."/>
            <person name="Klenk H.-P."/>
            <person name="Eisen J.A."/>
        </authorList>
    </citation>
    <scope>NUCLEOTIDE SEQUENCE [LARGE SCALE GENOMIC DNA]</scope>
    <source>
        <strain evidence="6">ATCC 35273 / DSM 5150 / MD-1</strain>
    </source>
</reference>
<keyword evidence="6" id="KW-1185">Reference proteome</keyword>
<dbReference type="Pfam" id="PF00271">
    <property type="entry name" value="Helicase_C"/>
    <property type="match status" value="1"/>
</dbReference>
<dbReference type="InterPro" id="IPR000330">
    <property type="entry name" value="SNF2_N"/>
</dbReference>
<dbReference type="PATRIC" id="fig|748449.3.peg.1060"/>
<dbReference type="GO" id="GO:0003677">
    <property type="term" value="F:DNA binding"/>
    <property type="evidence" value="ECO:0007669"/>
    <property type="project" value="InterPro"/>
</dbReference>
<dbReference type="PROSITE" id="PS51192">
    <property type="entry name" value="HELICASE_ATP_BIND_1"/>
    <property type="match status" value="1"/>
</dbReference>
<evidence type="ECO:0000313" key="5">
    <source>
        <dbReference type="EMBL" id="AGB41058.1"/>
    </source>
</evidence>
<keyword evidence="5" id="KW-0067">ATP-binding</keyword>
<dbReference type="GO" id="GO:0004386">
    <property type="term" value="F:helicase activity"/>
    <property type="evidence" value="ECO:0007669"/>
    <property type="project" value="UniProtKB-KW"/>
</dbReference>
<dbReference type="PANTHER" id="PTHR45629:SF7">
    <property type="entry name" value="DNA EXCISION REPAIR PROTEIN ERCC-6-RELATED"/>
    <property type="match status" value="1"/>
</dbReference>
<dbReference type="SUPFAM" id="SSF52980">
    <property type="entry name" value="Restriction endonuclease-like"/>
    <property type="match status" value="1"/>
</dbReference>
<dbReference type="InterPro" id="IPR011335">
    <property type="entry name" value="Restrct_endonuc-II-like"/>
</dbReference>
<dbReference type="Gene3D" id="3.40.1350.10">
    <property type="match status" value="1"/>
</dbReference>
<feature type="domain" description="Helicase ATP-binding" evidence="3">
    <location>
        <begin position="533"/>
        <end position="701"/>
    </location>
</feature>
<dbReference type="InterPro" id="IPR001650">
    <property type="entry name" value="Helicase_C-like"/>
</dbReference>
<dbReference type="InterPro" id="IPR038718">
    <property type="entry name" value="SNF2-like_sf"/>
</dbReference>
<dbReference type="eggNOG" id="COG0553">
    <property type="taxonomic scope" value="Bacteria"/>
</dbReference>
<keyword evidence="5" id="KW-0347">Helicase</keyword>
<dbReference type="eggNOG" id="COG1787">
    <property type="taxonomic scope" value="Bacteria"/>
</dbReference>
<dbReference type="GO" id="GO:0005524">
    <property type="term" value="F:ATP binding"/>
    <property type="evidence" value="ECO:0007669"/>
    <property type="project" value="InterPro"/>
</dbReference>
<dbReference type="Gene3D" id="3.40.50.10810">
    <property type="entry name" value="Tandem AAA-ATPase domain"/>
    <property type="match status" value="1"/>
</dbReference>
<dbReference type="KEGG" id="hhl:Halha_1104"/>
<dbReference type="InterPro" id="IPR027417">
    <property type="entry name" value="P-loop_NTPase"/>
</dbReference>
<keyword evidence="2" id="KW-0175">Coiled coil</keyword>
<dbReference type="OrthoDB" id="9760715at2"/>
<dbReference type="InterPro" id="IPR050496">
    <property type="entry name" value="SNF2_RAD54_helicase_repair"/>
</dbReference>
<evidence type="ECO:0000259" key="4">
    <source>
        <dbReference type="PROSITE" id="PS51194"/>
    </source>
</evidence>
<dbReference type="AlphaFoldDB" id="L0KAC5"/>
<dbReference type="CDD" id="cd18793">
    <property type="entry name" value="SF2_C_SNF"/>
    <property type="match status" value="1"/>
</dbReference>
<evidence type="ECO:0000313" key="6">
    <source>
        <dbReference type="Proteomes" id="UP000010880"/>
    </source>
</evidence>
<dbReference type="InterPro" id="IPR007560">
    <property type="entry name" value="Restrct_endonuc_IV_Mrr"/>
</dbReference>
<dbReference type="SMART" id="SM00487">
    <property type="entry name" value="DEXDc"/>
    <property type="match status" value="1"/>
</dbReference>
<protein>
    <submittedName>
        <fullName evidence="5">DNA/RNA helicase, superfamily II, SNF2 family</fullName>
    </submittedName>
</protein>
<dbReference type="GO" id="GO:0004519">
    <property type="term" value="F:endonuclease activity"/>
    <property type="evidence" value="ECO:0007669"/>
    <property type="project" value="InterPro"/>
</dbReference>
<dbReference type="SMART" id="SM00490">
    <property type="entry name" value="HELICc"/>
    <property type="match status" value="1"/>
</dbReference>
<gene>
    <name evidence="5" type="ordered locus">Halha_1104</name>
</gene>
<dbReference type="SUPFAM" id="SSF52540">
    <property type="entry name" value="P-loop containing nucleoside triphosphate hydrolases"/>
    <property type="match status" value="2"/>
</dbReference>
<dbReference type="Pfam" id="PF04471">
    <property type="entry name" value="Mrr_cat"/>
    <property type="match status" value="1"/>
</dbReference>
<dbReference type="GO" id="GO:0009307">
    <property type="term" value="P:DNA restriction-modification system"/>
    <property type="evidence" value="ECO:0007669"/>
    <property type="project" value="InterPro"/>
</dbReference>
<name>L0KAC5_HALHC</name>
<keyword evidence="5" id="KW-0547">Nucleotide-binding</keyword>
<dbReference type="InterPro" id="IPR049730">
    <property type="entry name" value="SNF2/RAD54-like_C"/>
</dbReference>
<dbReference type="PANTHER" id="PTHR45629">
    <property type="entry name" value="SNF2/RAD54 FAMILY MEMBER"/>
    <property type="match status" value="1"/>
</dbReference>
<dbReference type="RefSeq" id="WP_015326783.1">
    <property type="nucleotide sequence ID" value="NC_019978.1"/>
</dbReference>
<dbReference type="GO" id="GO:0016787">
    <property type="term" value="F:hydrolase activity"/>
    <property type="evidence" value="ECO:0007669"/>
    <property type="project" value="UniProtKB-KW"/>
</dbReference>
<dbReference type="PROSITE" id="PS51194">
    <property type="entry name" value="HELICASE_CTER"/>
    <property type="match status" value="1"/>
</dbReference>
<accession>L0KAC5</accession>
<dbReference type="HOGENOM" id="CLU_275056_0_0_9"/>
<sequence>MALRDIIRDFLNFNSEEKQEFVVNYSDDKCIKIFLHENNQKIEIDPESDNIFTLLSMTNLELAQDNSYLKIDYDQIYDLYFADGDLIDDYKMLGLPDLYQGYIKVDNVGNFIQDEEVKYSFYFEDSKANYDICIYKNNIVQYNQEYRVLQPDIYELITSIRDYNKKQNNYGDMMKQFEVFGKIKDYADENNILLNSRLSNEEKPIIVDEITIDFDKKEDGLEIYPKIEDKDDSFNQDLVDKFDRGDQVRNFYNVDDDGIKRKVIFKNKDSAKKIKENRSLSGEDELKFYKGENELWEDENLDLSNFGPRVRGFGYLNYRANAISDRQERDDSWFDAEVETEIPKVYSQSGDSFKLKYKDREKMADKLRKLKEDSLEVIDVGFTDNEGKKYNMVLNEDQLKAEINKINQATINIDKIKNIETVKNIKELVKEQEDKEVIKFDGRFIRFFSLEYLEDHLTKLEKRKQRKEEKKIDQEDEDDNKEMTTIIEDNLEKKDISINPNIKDEEKNLEVPSILEADLYPHQKVGVRKLQFLYKNDKVNGLLLADDMGLGKTLQLLTFIAWIKEKDELNRSLVVAPTTLINDWDNNSTNNPGEIQKFFPNDFFNTYKIRGRIDDKEVNKIKQSDIVFTSYNSLRINNIKLGQIHWNVMVCDEAQKVKNATTQTSVAVKAQNADFKIACTATPIENNLLDLWNIMDYAVPGILNARTEFKRKYVNKLSKLGKDENEQRKRLNNELTDKIDQNFLRRNKKGELDDLPKKKIKVYGIPANQNELNKIRELNQLRQQGENHLPLIQKLVALCSHISLIDKDVTDNSISDLIEMSSKLKKIKAILDPIKKKNEKVLIFTVFKKMQKILIETINYWYGFAPSVLNGDIAQNKRQRVLDNFRKSEGFNVIILSPEVAGVGIDLVEANHVIHYTRLWNPAKEDQATDRAYRIGQKKDVSVYYPILTLDREYNYKFESEVEYINRCLTENVKGKSPEEKLNKLLVNKKNLLLNFFFAAGDSTIDWNSIADENEMEQVDYINIGNVSELVGPYEFEILVAKLYEHKGYKVYPTIRVGDNGVDVVAIKNKKITLIQCKQLKKNKLSGKAINEVYGGRNLYSNSLNKEVEELVVVTTADDITSQGENLAKQNNVNVILKQELANKLVKDQVYYSEIDIAREERYSIEKLKRIL</sequence>
<dbReference type="InterPro" id="IPR011856">
    <property type="entry name" value="tRNA_endonuc-like_dom_sf"/>
</dbReference>
<dbReference type="Proteomes" id="UP000010880">
    <property type="component" value="Chromosome"/>
</dbReference>
<dbReference type="EMBL" id="CP003359">
    <property type="protein sequence ID" value="AGB41058.1"/>
    <property type="molecule type" value="Genomic_DNA"/>
</dbReference>
<evidence type="ECO:0000259" key="3">
    <source>
        <dbReference type="PROSITE" id="PS51192"/>
    </source>
</evidence>
<feature type="domain" description="Helicase C-terminal" evidence="4">
    <location>
        <begin position="826"/>
        <end position="986"/>
    </location>
</feature>
<dbReference type="Gene3D" id="3.40.50.300">
    <property type="entry name" value="P-loop containing nucleotide triphosphate hydrolases"/>
    <property type="match status" value="1"/>
</dbReference>
<organism evidence="5 6">
    <name type="scientific">Halobacteroides halobius (strain ATCC 35273 / DSM 5150 / MD-1)</name>
    <dbReference type="NCBI Taxonomy" id="748449"/>
    <lineage>
        <taxon>Bacteria</taxon>
        <taxon>Bacillati</taxon>
        <taxon>Bacillota</taxon>
        <taxon>Clostridia</taxon>
        <taxon>Halanaerobiales</taxon>
        <taxon>Halobacteroidaceae</taxon>
        <taxon>Halobacteroides</taxon>
    </lineage>
</organism>
<dbReference type="STRING" id="748449.Halha_1104"/>
<keyword evidence="1" id="KW-0378">Hydrolase</keyword>
<feature type="coiled-coil region" evidence="2">
    <location>
        <begin position="450"/>
        <end position="477"/>
    </location>
</feature>
<dbReference type="InterPro" id="IPR014001">
    <property type="entry name" value="Helicase_ATP-bd"/>
</dbReference>
<evidence type="ECO:0000256" key="2">
    <source>
        <dbReference type="SAM" id="Coils"/>
    </source>
</evidence>
<dbReference type="Pfam" id="PF00176">
    <property type="entry name" value="SNF2-rel_dom"/>
    <property type="match status" value="1"/>
</dbReference>